<accession>A0AC34QA58</accession>
<evidence type="ECO:0000313" key="2">
    <source>
        <dbReference type="WBParaSite" id="JU765_v2.g14344.t1"/>
    </source>
</evidence>
<dbReference type="Proteomes" id="UP000887576">
    <property type="component" value="Unplaced"/>
</dbReference>
<organism evidence="1 2">
    <name type="scientific">Panagrolaimus sp. JU765</name>
    <dbReference type="NCBI Taxonomy" id="591449"/>
    <lineage>
        <taxon>Eukaryota</taxon>
        <taxon>Metazoa</taxon>
        <taxon>Ecdysozoa</taxon>
        <taxon>Nematoda</taxon>
        <taxon>Chromadorea</taxon>
        <taxon>Rhabditida</taxon>
        <taxon>Tylenchina</taxon>
        <taxon>Panagrolaimomorpha</taxon>
        <taxon>Panagrolaimoidea</taxon>
        <taxon>Panagrolaimidae</taxon>
        <taxon>Panagrolaimus</taxon>
    </lineage>
</organism>
<reference evidence="2" key="1">
    <citation type="submission" date="2022-11" db="UniProtKB">
        <authorList>
            <consortium name="WormBaseParasite"/>
        </authorList>
    </citation>
    <scope>IDENTIFICATION</scope>
</reference>
<protein>
    <submittedName>
        <fullName evidence="2">Nuclear receptor domain-containing protein</fullName>
    </submittedName>
</protein>
<name>A0AC34QA58_9BILA</name>
<dbReference type="WBParaSite" id="JU765_v2.g14344.t1">
    <property type="protein sequence ID" value="JU765_v2.g14344.t1"/>
    <property type="gene ID" value="JU765_v2.g14344"/>
</dbReference>
<sequence>MEEATVSHFGVEVCTGCRAFFRRSVSQQKTYRCLNSKLCGKNNRINTRRMCKYCRFARCLEAGMLKSKEHLYSQKLDNNNKNTLIELIEPKKQEIIITLPPSSISLPESVLDHFLHFRRKITYERLQKYYKQPKDDDEFVDCMHTVKLGLNETKMIVDLLSATPIFDDLPDNDKRILFGDYSAVWTVQEQVFATVRHGGHHINKMYHQDGTTVRLNEDVAFKHWKPILMSMKDNRPVVFEMVIRFLLSLATYTTLEVSKCMEKTGMNDDEIAAFTALMFLRSGSLFDIFQGREGGEGKTW</sequence>
<proteinExistence type="predicted"/>
<evidence type="ECO:0000313" key="1">
    <source>
        <dbReference type="Proteomes" id="UP000887576"/>
    </source>
</evidence>